<keyword evidence="2" id="KW-1185">Reference proteome</keyword>
<accession>A0A1I5GAN6</accession>
<organism evidence="1 2">
    <name type="scientific">Algoriphagus ornithinivorans</name>
    <dbReference type="NCBI Taxonomy" id="226506"/>
    <lineage>
        <taxon>Bacteria</taxon>
        <taxon>Pseudomonadati</taxon>
        <taxon>Bacteroidota</taxon>
        <taxon>Cytophagia</taxon>
        <taxon>Cytophagales</taxon>
        <taxon>Cyclobacteriaceae</taxon>
        <taxon>Algoriphagus</taxon>
    </lineage>
</organism>
<evidence type="ECO:0000313" key="1">
    <source>
        <dbReference type="EMBL" id="SFO33105.1"/>
    </source>
</evidence>
<dbReference type="PROSITE" id="PS51257">
    <property type="entry name" value="PROKAR_LIPOPROTEIN"/>
    <property type="match status" value="1"/>
</dbReference>
<reference evidence="2" key="1">
    <citation type="submission" date="2016-10" db="EMBL/GenBank/DDBJ databases">
        <authorList>
            <person name="Varghese N."/>
            <person name="Submissions S."/>
        </authorList>
    </citation>
    <scope>NUCLEOTIDE SEQUENCE [LARGE SCALE GENOMIC DNA]</scope>
    <source>
        <strain evidence="2">DSM 15282</strain>
    </source>
</reference>
<dbReference type="EMBL" id="FOVW01000005">
    <property type="protein sequence ID" value="SFO33105.1"/>
    <property type="molecule type" value="Genomic_DNA"/>
</dbReference>
<name>A0A1I5GAN6_9BACT</name>
<protein>
    <recommendedName>
        <fullName evidence="3">Lipoprotein</fullName>
    </recommendedName>
</protein>
<dbReference type="AlphaFoldDB" id="A0A1I5GAN6"/>
<dbReference type="Proteomes" id="UP000199564">
    <property type="component" value="Unassembled WGS sequence"/>
</dbReference>
<sequence>MIRIIVLFSGVLILSSCERKTSPKALIEGASDSIPMTENILRSPITHGDTPIWYYNESENLNIEEIAETIPENQVFLNELAMADYPKTPDNLPESFVLTQHDDQIDIANYRNVKDSVWVQYSQGKLIFLEFKNYSNTDFRLEDLPVFQITLDDYKKRYPGSYSLRNLFPSYLFQDYNKLDSVETIDLTFLWVEGARMDIIWLNKYAAHVELRFF</sequence>
<evidence type="ECO:0008006" key="3">
    <source>
        <dbReference type="Google" id="ProtNLM"/>
    </source>
</evidence>
<proteinExistence type="predicted"/>
<dbReference type="STRING" id="226506.SAMN04488519_105291"/>
<dbReference type="RefSeq" id="WP_139217471.1">
    <property type="nucleotide sequence ID" value="NZ_FOVW01000005.1"/>
</dbReference>
<gene>
    <name evidence="1" type="ORF">SAMN04488519_105291</name>
</gene>
<evidence type="ECO:0000313" key="2">
    <source>
        <dbReference type="Proteomes" id="UP000199564"/>
    </source>
</evidence>